<feature type="compositionally biased region" description="Low complexity" evidence="1">
    <location>
        <begin position="123"/>
        <end position="141"/>
    </location>
</feature>
<dbReference type="SMART" id="SM01177">
    <property type="entry name" value="DUF4210"/>
    <property type="match status" value="1"/>
</dbReference>
<dbReference type="Pfam" id="PF13915">
    <property type="entry name" value="DUF4210"/>
    <property type="match status" value="1"/>
</dbReference>
<organism evidence="3 4">
    <name type="scientific">Mixia osmundae (strain CBS 9802 / IAM 14324 / JCM 22182 / KY 12970)</name>
    <dbReference type="NCBI Taxonomy" id="764103"/>
    <lineage>
        <taxon>Eukaryota</taxon>
        <taxon>Fungi</taxon>
        <taxon>Dikarya</taxon>
        <taxon>Basidiomycota</taxon>
        <taxon>Pucciniomycotina</taxon>
        <taxon>Mixiomycetes</taxon>
        <taxon>Mixiales</taxon>
        <taxon>Mixiaceae</taxon>
        <taxon>Mixia</taxon>
    </lineage>
</organism>
<feature type="domain" description="Atos-like conserved" evidence="2">
    <location>
        <begin position="213"/>
        <end position="279"/>
    </location>
</feature>
<dbReference type="AlphaFoldDB" id="G7EAJ1"/>
<name>G7EAJ1_MIXOS</name>
<dbReference type="Proteomes" id="UP000009131">
    <property type="component" value="Unassembled WGS sequence"/>
</dbReference>
<evidence type="ECO:0000313" key="4">
    <source>
        <dbReference type="Proteomes" id="UP000009131"/>
    </source>
</evidence>
<gene>
    <name evidence="3" type="primary">Mo06554</name>
    <name evidence="3" type="ORF">E5Q_06554</name>
</gene>
<feature type="compositionally biased region" description="Polar residues" evidence="1">
    <location>
        <begin position="602"/>
        <end position="617"/>
    </location>
</feature>
<keyword evidence="4" id="KW-1185">Reference proteome</keyword>
<dbReference type="OMA" id="HKHIRIV"/>
<feature type="compositionally biased region" description="Low complexity" evidence="1">
    <location>
        <begin position="558"/>
        <end position="573"/>
    </location>
</feature>
<feature type="region of interest" description="Disordered" evidence="1">
    <location>
        <begin position="1"/>
        <end position="98"/>
    </location>
</feature>
<dbReference type="Pfam" id="PF13889">
    <property type="entry name" value="Chromosome_seg"/>
    <property type="match status" value="1"/>
</dbReference>
<dbReference type="InterPro" id="IPR051506">
    <property type="entry name" value="ATOS_Transcription_Regulators"/>
</dbReference>
<dbReference type="OrthoDB" id="8625101at2759"/>
<evidence type="ECO:0000256" key="1">
    <source>
        <dbReference type="SAM" id="MobiDB-lite"/>
    </source>
</evidence>
<feature type="compositionally biased region" description="Low complexity" evidence="1">
    <location>
        <begin position="164"/>
        <end position="177"/>
    </location>
</feature>
<reference evidence="3 4" key="1">
    <citation type="journal article" date="2011" name="J. Gen. Appl. Microbiol.">
        <title>Draft genome sequencing of the enigmatic basidiomycete Mixia osmundae.</title>
        <authorList>
            <person name="Nishida H."/>
            <person name="Nagatsuka Y."/>
            <person name="Sugiyama J."/>
        </authorList>
    </citation>
    <scope>NUCLEOTIDE SEQUENCE [LARGE SCALE GENOMIC DNA]</scope>
    <source>
        <strain evidence="4">CBS 9802 / IAM 14324 / JCM 22182 / KY 12970</strain>
    </source>
</reference>
<sequence length="617" mass="66435">MVKADNTPALPAWQRKAKAASSGYQDWSQFNRSHQSRVDPKAIKMVKSPSGSGSDVSSTSTTVEPISIAGSNEQLGQRQDRVLAGQSDSTASTSSSTGTSLIYEAPVHAQVPMQHTPSRLSLSRSSDTAPSPPSSLSANLSRDSELQARRTPRRSMSAWSRFLTPPSASVSPASPTSLDTAGEIAAIRKARRRSSGQLLGNSPSLSPSPFASLIGSYENSLLSGRMSTLPSKPLPFLAEIGVIGHGSKVPKSLRCPPHLNLEFGASYYDTGSGVGTPYVGTVDLEHHYTQQLAESANNAVFLDDEETSGEVDRQRFPGYRIPTQGQIQIIIKNANNTAVKVFLVPYDLSDMPAGSKTFIRQKSYTVANEQPQDSPRTSDPLRYAVHLQFASPPLERSRQRSESIEDLEGDVQPPVRKAARIYLHKHIRIVFASRALDDSIEKLRTVYDGPASATINKTDGSSPSLKYSTYSGPCDEWQTLRRAVRERRPSIAELSVRDSPLISNPYVADDATSDPNGVRAAEALVPPPSFTDLLNTPPSPQTATSTMLDLSPNRASRKSPLSFSYSPSAAASPRTEAGLTFERRPTSPTPLSPRGIAAESALTISRPGSRSGPNALR</sequence>
<dbReference type="InterPro" id="IPR033473">
    <property type="entry name" value="Atos-like_C"/>
</dbReference>
<dbReference type="eggNOG" id="KOG2306">
    <property type="taxonomic scope" value="Eukaryota"/>
</dbReference>
<comment type="caution">
    <text evidence="3">The sequence shown here is derived from an EMBL/GenBank/DDBJ whole genome shotgun (WGS) entry which is preliminary data.</text>
</comment>
<accession>G7EAJ1</accession>
<feature type="compositionally biased region" description="Polar residues" evidence="1">
    <location>
        <begin position="22"/>
        <end position="33"/>
    </location>
</feature>
<feature type="compositionally biased region" description="Low complexity" evidence="1">
    <location>
        <begin position="87"/>
        <end position="98"/>
    </location>
</feature>
<dbReference type="PANTHER" id="PTHR13199:SF11">
    <property type="entry name" value="PROTEIN ATOSSA"/>
    <property type="match status" value="1"/>
</dbReference>
<proteinExistence type="predicted"/>
<feature type="compositionally biased region" description="Polar residues" evidence="1">
    <location>
        <begin position="113"/>
        <end position="122"/>
    </location>
</feature>
<feature type="compositionally biased region" description="Polar residues" evidence="1">
    <location>
        <begin position="532"/>
        <end position="548"/>
    </location>
</feature>
<dbReference type="PANTHER" id="PTHR13199">
    <property type="entry name" value="GH03947P"/>
    <property type="match status" value="1"/>
</dbReference>
<protein>
    <recommendedName>
        <fullName evidence="2">Atos-like conserved domain-containing protein</fullName>
    </recommendedName>
</protein>
<dbReference type="InterPro" id="IPR025261">
    <property type="entry name" value="Atos-like_cons_dom"/>
</dbReference>
<evidence type="ECO:0000313" key="3">
    <source>
        <dbReference type="EMBL" id="GAA99851.1"/>
    </source>
</evidence>
<feature type="compositionally biased region" description="Low complexity" evidence="1">
    <location>
        <begin position="48"/>
        <end position="63"/>
    </location>
</feature>
<reference evidence="3 4" key="2">
    <citation type="journal article" date="2012" name="Open Biol.">
        <title>Characteristics of nucleosomes and linker DNA regions on the genome of the basidiomycete Mixia osmundae revealed by mono- and dinucleosome mapping.</title>
        <authorList>
            <person name="Nishida H."/>
            <person name="Kondo S."/>
            <person name="Matsumoto T."/>
            <person name="Suzuki Y."/>
            <person name="Yoshikawa H."/>
            <person name="Taylor T.D."/>
            <person name="Sugiyama J."/>
        </authorList>
    </citation>
    <scope>NUCLEOTIDE SEQUENCE [LARGE SCALE GENOMIC DNA]</scope>
    <source>
        <strain evidence="4">CBS 9802 / IAM 14324 / JCM 22182 / KY 12970</strain>
    </source>
</reference>
<dbReference type="RefSeq" id="XP_014570963.1">
    <property type="nucleotide sequence ID" value="XM_014715477.1"/>
</dbReference>
<dbReference type="HOGENOM" id="CLU_442848_0_0_1"/>
<feature type="region of interest" description="Disordered" evidence="1">
    <location>
        <begin position="527"/>
        <end position="617"/>
    </location>
</feature>
<feature type="region of interest" description="Disordered" evidence="1">
    <location>
        <begin position="113"/>
        <end position="177"/>
    </location>
</feature>
<dbReference type="InParanoid" id="G7EAJ1"/>
<evidence type="ECO:0000259" key="2">
    <source>
        <dbReference type="SMART" id="SM01177"/>
    </source>
</evidence>
<dbReference type="EMBL" id="BABT02000240">
    <property type="protein sequence ID" value="GAA99851.1"/>
    <property type="molecule type" value="Genomic_DNA"/>
</dbReference>